<name>A0A2M6IUV3_9BACT</name>
<organism evidence="2 3">
    <name type="scientific">Candidatus Roizmanbacteria bacterium CG11_big_fil_rev_8_21_14_0_20_36_8</name>
    <dbReference type="NCBI Taxonomy" id="1974856"/>
    <lineage>
        <taxon>Bacteria</taxon>
        <taxon>Candidatus Roizmaniibacteriota</taxon>
    </lineage>
</organism>
<feature type="transmembrane region" description="Helical" evidence="1">
    <location>
        <begin position="12"/>
        <end position="32"/>
    </location>
</feature>
<dbReference type="SUPFAM" id="SSF54523">
    <property type="entry name" value="Pili subunits"/>
    <property type="match status" value="1"/>
</dbReference>
<comment type="caution">
    <text evidence="2">The sequence shown here is derived from an EMBL/GenBank/DDBJ whole genome shotgun (WGS) entry which is preliminary data.</text>
</comment>
<keyword evidence="1" id="KW-0812">Transmembrane</keyword>
<dbReference type="NCBIfam" id="TIGR02532">
    <property type="entry name" value="IV_pilin_GFxxxE"/>
    <property type="match status" value="1"/>
</dbReference>
<keyword evidence="1" id="KW-0472">Membrane</keyword>
<reference evidence="2 3" key="1">
    <citation type="submission" date="2017-09" db="EMBL/GenBank/DDBJ databases">
        <title>Depth-based differentiation of microbial function through sediment-hosted aquifers and enrichment of novel symbionts in the deep terrestrial subsurface.</title>
        <authorList>
            <person name="Probst A.J."/>
            <person name="Ladd B."/>
            <person name="Jarett J.K."/>
            <person name="Geller-Mcgrath D.E."/>
            <person name="Sieber C.M."/>
            <person name="Emerson J.B."/>
            <person name="Anantharaman K."/>
            <person name="Thomas B.C."/>
            <person name="Malmstrom R."/>
            <person name="Stieglmeier M."/>
            <person name="Klingl A."/>
            <person name="Woyke T."/>
            <person name="Ryan C.M."/>
            <person name="Banfield J.F."/>
        </authorList>
    </citation>
    <scope>NUCLEOTIDE SEQUENCE [LARGE SCALE GENOMIC DNA]</scope>
    <source>
        <strain evidence="2">CG11_big_fil_rev_8_21_14_0_20_36_8</strain>
    </source>
</reference>
<evidence type="ECO:0008006" key="4">
    <source>
        <dbReference type="Google" id="ProtNLM"/>
    </source>
</evidence>
<dbReference type="PROSITE" id="PS00409">
    <property type="entry name" value="PROKAR_NTER_METHYL"/>
    <property type="match status" value="1"/>
</dbReference>
<protein>
    <recommendedName>
        <fullName evidence="4">Prepilin-type N-terminal cleavage/methylation domain-containing protein</fullName>
    </recommendedName>
</protein>
<dbReference type="AlphaFoldDB" id="A0A2M6IUV3"/>
<dbReference type="InterPro" id="IPR045584">
    <property type="entry name" value="Pilin-like"/>
</dbReference>
<proteinExistence type="predicted"/>
<evidence type="ECO:0000313" key="2">
    <source>
        <dbReference type="EMBL" id="PIQ73741.1"/>
    </source>
</evidence>
<evidence type="ECO:0000313" key="3">
    <source>
        <dbReference type="Proteomes" id="UP000231056"/>
    </source>
</evidence>
<keyword evidence="1" id="KW-1133">Transmembrane helix</keyword>
<dbReference type="Proteomes" id="UP000231056">
    <property type="component" value="Unassembled WGS sequence"/>
</dbReference>
<evidence type="ECO:0000256" key="1">
    <source>
        <dbReference type="SAM" id="Phobius"/>
    </source>
</evidence>
<accession>A0A2M6IUV3</accession>
<dbReference type="Pfam" id="PF07963">
    <property type="entry name" value="N_methyl"/>
    <property type="match status" value="1"/>
</dbReference>
<sequence>MINLKKRGFTLIELLISITVIVLFMGISLSVYQQTVFEKRLTEDASLMVSKIEQVKRRTLSRDISPNFNCLNFDSYAVVFNPAANTFQDQFHCDGNPPVIIGTYLLNGSEYENITVTETINFIPPIAELAGPMQLITLRNSQITKCVDIIVNQLGPVNLSDHYDCP</sequence>
<dbReference type="EMBL" id="PCVM01000017">
    <property type="protein sequence ID" value="PIQ73741.1"/>
    <property type="molecule type" value="Genomic_DNA"/>
</dbReference>
<dbReference type="InterPro" id="IPR012902">
    <property type="entry name" value="N_methyl_site"/>
</dbReference>
<gene>
    <name evidence="2" type="ORF">COV58_00870</name>
</gene>